<feature type="binding site" evidence="8">
    <location>
        <begin position="12"/>
        <end position="17"/>
    </location>
    <ligand>
        <name>ATP</name>
        <dbReference type="ChEBI" id="CHEBI:30616"/>
    </ligand>
</feature>
<organism evidence="10 11">
    <name type="scientific">Enterovibrio norvegicus DSM 15893</name>
    <dbReference type="NCBI Taxonomy" id="1121869"/>
    <lineage>
        <taxon>Bacteria</taxon>
        <taxon>Pseudomonadati</taxon>
        <taxon>Pseudomonadota</taxon>
        <taxon>Gammaproteobacteria</taxon>
        <taxon>Vibrionales</taxon>
        <taxon>Vibrionaceae</taxon>
        <taxon>Enterovibrio</taxon>
    </lineage>
</organism>
<dbReference type="Proteomes" id="UP000182692">
    <property type="component" value="Unassembled WGS sequence"/>
</dbReference>
<dbReference type="InterPro" id="IPR027417">
    <property type="entry name" value="P-loop_NTPase"/>
</dbReference>
<dbReference type="PANTHER" id="PTHR10695">
    <property type="entry name" value="DEPHOSPHO-COA KINASE-RELATED"/>
    <property type="match status" value="1"/>
</dbReference>
<dbReference type="PROSITE" id="PS51219">
    <property type="entry name" value="DPCK"/>
    <property type="match status" value="1"/>
</dbReference>
<gene>
    <name evidence="8" type="primary">coaE</name>
    <name evidence="10" type="ORF">SAMN03084138_04188</name>
</gene>
<keyword evidence="2 8" id="KW-0963">Cytoplasm</keyword>
<proteinExistence type="inferred from homology"/>
<dbReference type="GO" id="GO:0015937">
    <property type="term" value="P:coenzyme A biosynthetic process"/>
    <property type="evidence" value="ECO:0007669"/>
    <property type="project" value="UniProtKB-UniRule"/>
</dbReference>
<comment type="similarity">
    <text evidence="1 8">Belongs to the CoaE family.</text>
</comment>
<evidence type="ECO:0000313" key="10">
    <source>
        <dbReference type="EMBL" id="SFQ14966.1"/>
    </source>
</evidence>
<dbReference type="RefSeq" id="WP_017014328.1">
    <property type="nucleotide sequence ID" value="NZ_FOWR01000044.1"/>
</dbReference>
<dbReference type="GO" id="GO:0005737">
    <property type="term" value="C:cytoplasm"/>
    <property type="evidence" value="ECO:0007669"/>
    <property type="project" value="UniProtKB-SubCell"/>
</dbReference>
<accession>A0A1I5W6U1</accession>
<comment type="function">
    <text evidence="8">Catalyzes the phosphorylation of the 3'-hydroxyl group of dephosphocoenzyme A to form coenzyme A.</text>
</comment>
<dbReference type="PANTHER" id="PTHR10695:SF46">
    <property type="entry name" value="BIFUNCTIONAL COENZYME A SYNTHASE-RELATED"/>
    <property type="match status" value="1"/>
</dbReference>
<dbReference type="GeneID" id="35873322"/>
<evidence type="ECO:0000256" key="5">
    <source>
        <dbReference type="ARBA" id="ARBA00022777"/>
    </source>
</evidence>
<evidence type="ECO:0000256" key="9">
    <source>
        <dbReference type="NCBIfam" id="TIGR00152"/>
    </source>
</evidence>
<keyword evidence="7 8" id="KW-0173">Coenzyme A biosynthesis</keyword>
<keyword evidence="6 8" id="KW-0067">ATP-binding</keyword>
<dbReference type="Pfam" id="PF01121">
    <property type="entry name" value="CoaE"/>
    <property type="match status" value="1"/>
</dbReference>
<dbReference type="HAMAP" id="MF_00376">
    <property type="entry name" value="Dephospho_CoA_kinase"/>
    <property type="match status" value="1"/>
</dbReference>
<dbReference type="OrthoDB" id="9812943at2"/>
<comment type="catalytic activity">
    <reaction evidence="8">
        <text>3'-dephospho-CoA + ATP = ADP + CoA + H(+)</text>
        <dbReference type="Rhea" id="RHEA:18245"/>
        <dbReference type="ChEBI" id="CHEBI:15378"/>
        <dbReference type="ChEBI" id="CHEBI:30616"/>
        <dbReference type="ChEBI" id="CHEBI:57287"/>
        <dbReference type="ChEBI" id="CHEBI:57328"/>
        <dbReference type="ChEBI" id="CHEBI:456216"/>
        <dbReference type="EC" id="2.7.1.24"/>
    </reaction>
</comment>
<evidence type="ECO:0000256" key="4">
    <source>
        <dbReference type="ARBA" id="ARBA00022741"/>
    </source>
</evidence>
<dbReference type="AlphaFoldDB" id="A0A1I5W6U1"/>
<dbReference type="EC" id="2.7.1.24" evidence="8 9"/>
<evidence type="ECO:0000256" key="6">
    <source>
        <dbReference type="ARBA" id="ARBA00022840"/>
    </source>
</evidence>
<protein>
    <recommendedName>
        <fullName evidence="8 9">Dephospho-CoA kinase</fullName>
        <ecNumber evidence="8 9">2.7.1.24</ecNumber>
    </recommendedName>
    <alternativeName>
        <fullName evidence="8">Dephosphocoenzyme A kinase</fullName>
    </alternativeName>
</protein>
<comment type="subcellular location">
    <subcellularLocation>
        <location evidence="8">Cytoplasm</location>
    </subcellularLocation>
</comment>
<dbReference type="CDD" id="cd02022">
    <property type="entry name" value="DPCK"/>
    <property type="match status" value="1"/>
</dbReference>
<dbReference type="STRING" id="1121869.SAMN03084138_04188"/>
<name>A0A1I5W6U1_9GAMM</name>
<evidence type="ECO:0000256" key="8">
    <source>
        <dbReference type="HAMAP-Rule" id="MF_00376"/>
    </source>
</evidence>
<evidence type="ECO:0000313" key="11">
    <source>
        <dbReference type="Proteomes" id="UP000182692"/>
    </source>
</evidence>
<sequence>MAFVIGLTGGIGSGKTTVANLFADRGIDVIDADIIARQVVEPGTEGLAAIVDKFGADILDAQGMLDRAKLRAYIFSTPDAKEWLNALLHPTIRLEMLRQTQQATSPYCMLVVPLLIENGLQSLCDRVLVVDVSEQTQIERTTQRDNVDETQVKNILKAQASRKERLSFADDVVENECSNEELNAQVAALHSQYVALAGKQRESS</sequence>
<dbReference type="InterPro" id="IPR001977">
    <property type="entry name" value="Depp_CoAkinase"/>
</dbReference>
<keyword evidence="5 8" id="KW-0418">Kinase</keyword>
<dbReference type="EMBL" id="FOWR01000044">
    <property type="protein sequence ID" value="SFQ14966.1"/>
    <property type="molecule type" value="Genomic_DNA"/>
</dbReference>
<evidence type="ECO:0000256" key="3">
    <source>
        <dbReference type="ARBA" id="ARBA00022679"/>
    </source>
</evidence>
<evidence type="ECO:0000256" key="7">
    <source>
        <dbReference type="ARBA" id="ARBA00022993"/>
    </source>
</evidence>
<dbReference type="FunFam" id="3.40.50.300:FF:000518">
    <property type="entry name" value="Dephospho-CoA kinase"/>
    <property type="match status" value="1"/>
</dbReference>
<keyword evidence="3 8" id="KW-0808">Transferase</keyword>
<comment type="pathway">
    <text evidence="8">Cofactor biosynthesis; coenzyme A biosynthesis; CoA from (R)-pantothenate: step 5/5.</text>
</comment>
<dbReference type="GO" id="GO:0005524">
    <property type="term" value="F:ATP binding"/>
    <property type="evidence" value="ECO:0007669"/>
    <property type="project" value="UniProtKB-UniRule"/>
</dbReference>
<evidence type="ECO:0000256" key="2">
    <source>
        <dbReference type="ARBA" id="ARBA00022490"/>
    </source>
</evidence>
<keyword evidence="4 8" id="KW-0547">Nucleotide-binding</keyword>
<dbReference type="Gene3D" id="3.40.50.300">
    <property type="entry name" value="P-loop containing nucleotide triphosphate hydrolases"/>
    <property type="match status" value="1"/>
</dbReference>
<reference evidence="10 11" key="1">
    <citation type="submission" date="2016-10" db="EMBL/GenBank/DDBJ databases">
        <authorList>
            <person name="de Groot N.N."/>
        </authorList>
    </citation>
    <scope>NUCLEOTIDE SEQUENCE [LARGE SCALE GENOMIC DNA]</scope>
    <source>
        <strain evidence="10 11">DSM 15893</strain>
    </source>
</reference>
<evidence type="ECO:0000256" key="1">
    <source>
        <dbReference type="ARBA" id="ARBA00009018"/>
    </source>
</evidence>
<dbReference type="NCBIfam" id="TIGR00152">
    <property type="entry name" value="dephospho-CoA kinase"/>
    <property type="match status" value="1"/>
</dbReference>
<dbReference type="UniPathway" id="UPA00241">
    <property type="reaction ID" value="UER00356"/>
</dbReference>
<dbReference type="GO" id="GO:0004140">
    <property type="term" value="F:dephospho-CoA kinase activity"/>
    <property type="evidence" value="ECO:0007669"/>
    <property type="project" value="UniProtKB-UniRule"/>
</dbReference>
<dbReference type="SUPFAM" id="SSF52540">
    <property type="entry name" value="P-loop containing nucleoside triphosphate hydrolases"/>
    <property type="match status" value="1"/>
</dbReference>